<feature type="domain" description="MPN" evidence="6">
    <location>
        <begin position="75"/>
        <end position="200"/>
    </location>
</feature>
<dbReference type="AlphaFoldDB" id="A0A1H4BV67"/>
<keyword evidence="1" id="KW-0645">Protease</keyword>
<dbReference type="Gene3D" id="3.40.140.10">
    <property type="entry name" value="Cytidine Deaminase, domain 2"/>
    <property type="match status" value="1"/>
</dbReference>
<dbReference type="STRING" id="425514.SAMN05443550_103471"/>
<dbReference type="CDD" id="cd08071">
    <property type="entry name" value="MPN_DUF2466"/>
    <property type="match status" value="1"/>
</dbReference>
<keyword evidence="3" id="KW-0378">Hydrolase</keyword>
<dbReference type="EMBL" id="FNRA01000003">
    <property type="protein sequence ID" value="SEA51722.1"/>
    <property type="molecule type" value="Genomic_DNA"/>
</dbReference>
<dbReference type="PROSITE" id="PS50249">
    <property type="entry name" value="MPN"/>
    <property type="match status" value="1"/>
</dbReference>
<evidence type="ECO:0000256" key="1">
    <source>
        <dbReference type="ARBA" id="ARBA00022670"/>
    </source>
</evidence>
<dbReference type="PANTHER" id="PTHR30471:SF3">
    <property type="entry name" value="UPF0758 PROTEIN YEES-RELATED"/>
    <property type="match status" value="1"/>
</dbReference>
<keyword evidence="8" id="KW-1185">Reference proteome</keyword>
<accession>A0A1H4BV67</accession>
<evidence type="ECO:0000313" key="8">
    <source>
        <dbReference type="Proteomes" id="UP000198850"/>
    </source>
</evidence>
<reference evidence="7 8" key="1">
    <citation type="submission" date="2016-10" db="EMBL/GenBank/DDBJ databases">
        <authorList>
            <person name="de Groot N.N."/>
        </authorList>
    </citation>
    <scope>NUCLEOTIDE SEQUENCE [LARGE SCALE GENOMIC DNA]</scope>
    <source>
        <strain evidence="7 8">DSM 19033</strain>
    </source>
</reference>
<dbReference type="GO" id="GO:0046872">
    <property type="term" value="F:metal ion binding"/>
    <property type="evidence" value="ECO:0007669"/>
    <property type="project" value="UniProtKB-KW"/>
</dbReference>
<keyword evidence="4" id="KW-0862">Zinc</keyword>
<evidence type="ECO:0000256" key="2">
    <source>
        <dbReference type="ARBA" id="ARBA00022723"/>
    </source>
</evidence>
<keyword evidence="2" id="KW-0479">Metal-binding</keyword>
<keyword evidence="5" id="KW-0482">Metalloprotease</keyword>
<evidence type="ECO:0000313" key="7">
    <source>
        <dbReference type="EMBL" id="SEA51722.1"/>
    </source>
</evidence>
<dbReference type="GO" id="GO:0008237">
    <property type="term" value="F:metallopeptidase activity"/>
    <property type="evidence" value="ECO:0007669"/>
    <property type="project" value="UniProtKB-KW"/>
</dbReference>
<dbReference type="InterPro" id="IPR037518">
    <property type="entry name" value="MPN"/>
</dbReference>
<dbReference type="InterPro" id="IPR025657">
    <property type="entry name" value="RadC_JAB"/>
</dbReference>
<evidence type="ECO:0000259" key="6">
    <source>
        <dbReference type="PROSITE" id="PS50249"/>
    </source>
</evidence>
<evidence type="ECO:0000256" key="3">
    <source>
        <dbReference type="ARBA" id="ARBA00022801"/>
    </source>
</evidence>
<dbReference type="PANTHER" id="PTHR30471">
    <property type="entry name" value="DNA REPAIR PROTEIN RADC"/>
    <property type="match status" value="1"/>
</dbReference>
<dbReference type="PROSITE" id="PS01302">
    <property type="entry name" value="UPF0758"/>
    <property type="match status" value="1"/>
</dbReference>
<dbReference type="InterPro" id="IPR001405">
    <property type="entry name" value="UPF0758"/>
</dbReference>
<name>A0A1H4BV67_9SPHI</name>
<sequence length="203" mass="22532">MKQKIELLHSERPILQSDRQMPLLSKGKSSGINDHVFMHPSSHQRKMKSIASPLSKIPQITLSYRPRVKASDRVTVHGSEDVYKILKKNWDPNTIELQEQFKILLLNGCSQVIGLADISSGGISSTIADSKLIFATALKAGTFGIVMAHNHPSGKLVASEEDIRLTKKIQDGAHLLDIYLYDHIIMTKRGYLSMADKGLMKSG</sequence>
<dbReference type="Proteomes" id="UP000198850">
    <property type="component" value="Unassembled WGS sequence"/>
</dbReference>
<gene>
    <name evidence="7" type="ORF">SAMN05443550_103471</name>
</gene>
<dbReference type="RefSeq" id="WP_245735176.1">
    <property type="nucleotide sequence ID" value="NZ_FNRA01000003.1"/>
</dbReference>
<evidence type="ECO:0000256" key="4">
    <source>
        <dbReference type="ARBA" id="ARBA00022833"/>
    </source>
</evidence>
<evidence type="ECO:0000256" key="5">
    <source>
        <dbReference type="ARBA" id="ARBA00023049"/>
    </source>
</evidence>
<dbReference type="Pfam" id="PF04002">
    <property type="entry name" value="RadC"/>
    <property type="match status" value="1"/>
</dbReference>
<dbReference type="GO" id="GO:0006508">
    <property type="term" value="P:proteolysis"/>
    <property type="evidence" value="ECO:0007669"/>
    <property type="project" value="UniProtKB-KW"/>
</dbReference>
<organism evidence="7 8">
    <name type="scientific">Pedobacter hartonius</name>
    <dbReference type="NCBI Taxonomy" id="425514"/>
    <lineage>
        <taxon>Bacteria</taxon>
        <taxon>Pseudomonadati</taxon>
        <taxon>Bacteroidota</taxon>
        <taxon>Sphingobacteriia</taxon>
        <taxon>Sphingobacteriales</taxon>
        <taxon>Sphingobacteriaceae</taxon>
        <taxon>Pedobacter</taxon>
    </lineage>
</organism>
<protein>
    <submittedName>
        <fullName evidence="7">DNA repair protein RadC</fullName>
    </submittedName>
</protein>
<proteinExistence type="predicted"/>
<dbReference type="InterPro" id="IPR020891">
    <property type="entry name" value="UPF0758_CS"/>
</dbReference>